<dbReference type="EMBL" id="DF845295">
    <property type="protein sequence ID" value="GAT49176.1"/>
    <property type="molecule type" value="Genomic_DNA"/>
</dbReference>
<keyword evidence="2" id="KW-1185">Reference proteome</keyword>
<proteinExistence type="predicted"/>
<name>A0ABQ0LDG7_MYCCL</name>
<protein>
    <submittedName>
        <fullName evidence="1">Uncharacterized protein</fullName>
    </submittedName>
</protein>
<organism evidence="1 2">
    <name type="scientific">Mycena chlorophos</name>
    <name type="common">Agaric fungus</name>
    <name type="synonym">Agaricus chlorophos</name>
    <dbReference type="NCBI Taxonomy" id="658473"/>
    <lineage>
        <taxon>Eukaryota</taxon>
        <taxon>Fungi</taxon>
        <taxon>Dikarya</taxon>
        <taxon>Basidiomycota</taxon>
        <taxon>Agaricomycotina</taxon>
        <taxon>Agaricomycetes</taxon>
        <taxon>Agaricomycetidae</taxon>
        <taxon>Agaricales</taxon>
        <taxon>Marasmiineae</taxon>
        <taxon>Mycenaceae</taxon>
        <taxon>Mycena</taxon>
    </lineage>
</organism>
<reference evidence="1" key="1">
    <citation type="submission" date="2014-09" db="EMBL/GenBank/DDBJ databases">
        <title>Genome sequence of the luminous mushroom Mycena chlorophos for searching fungal bioluminescence genes.</title>
        <authorList>
            <person name="Tanaka Y."/>
            <person name="Kasuga D."/>
            <person name="Oba Y."/>
            <person name="Hase S."/>
            <person name="Sato K."/>
            <person name="Oba Y."/>
            <person name="Sakakibara Y."/>
        </authorList>
    </citation>
    <scope>NUCLEOTIDE SEQUENCE</scope>
</reference>
<gene>
    <name evidence="1" type="ORF">MCHLO_06515</name>
</gene>
<evidence type="ECO:0000313" key="1">
    <source>
        <dbReference type="EMBL" id="GAT49176.1"/>
    </source>
</evidence>
<sequence>MRNLAIREPPAHNGSTELKVPSCAMLNITGLSSRCAAKAPSPNGPLHAGSIHENTTRFECLSEIASASASGRICEILPVTFEG</sequence>
<accession>A0ABQ0LDG7</accession>
<evidence type="ECO:0000313" key="2">
    <source>
        <dbReference type="Proteomes" id="UP000815677"/>
    </source>
</evidence>
<dbReference type="Proteomes" id="UP000815677">
    <property type="component" value="Unassembled WGS sequence"/>
</dbReference>